<sequence>MPDDPAASVLYIILELLIAAFSVLGNVLVCWAVCLNSNLQSITNFFVVSLAVADIAVGVLAIPFAIVISTGFCSNFYGCLFIACFVLVLTQSSIFSLLAIAIDRYIAIKIPLRYNSLVTGQRAQGIIAICWVLSIIIGLTPMMGWHKQLESNNSTACSPGLMKCLFEEVVVMEYMVYFNFFACVLIPLLLMLAIYLCIFMAARHQLKLIEVKAFHGEKSRSTLQKEVQAAKSLAIIVGLFAVCWLPLHIINCFTLFCPQCSRPPLWIMYVAIILSHANSVVNPFIYAYRIREFRQTFRKIIRQHILGRQEVFESGGSKRNSMHNSITTDSIRLKANGISFDHFTEHSSSGSESCPTHISSVGGGLVAVSHPPLSVVISHCPKMGPCPLQALRQTPIPIECVDLMDSSGRVMNLEEKQQSVALASSVLMERQYYVLLRVCRDADTGDRKYVSLLNNFSQSHPELTGRAIKVQNSQTSAARFSESTALYNSIISQYTQVMGQLVMSGVSSPLDQVDESHDGKTSRSKNTAGFFQTLTKRKWRKMKFRRDRDSSPSVDTENKKPSRFEEVQQMKKMVFHFLQTLPGKLEKITNRAARPAAVKPKRPAQMSACEFESVEKCLEAHLPEPELSDVKRILFGKETKKLDLPTCAVDAASERDFELKGYGFEAAQEQLRPPRKIRVGLIQHHTVLPTDAPILDQITAMHNRVGEMVEVAAMCGVNIVCFQETWTMPFAFCTREKDPWTEFAESAEEGNTTRLCQELAKKYNMVVVCPILERDELHSTLWNTAVVISNSGKVLGKSRKNHIPRIGDFNESTYYMEGDTGHTVFQTQFGRIAVNICYGRHHPLNWFMYSMNGAEIIFNPSATVGSLSEPMWPIEARNAAIANHCFTCAINRVGTEHFKSEFTSGDGKRAHHDFGYFYGSSYVAAPDGSRTPGLSRTRDGLLVVEMDLNLNRQISDKWSFKMTGRYAEYAEELTKAVRPNFKPNIVKE</sequence>
<evidence type="ECO:0000313" key="1">
    <source>
        <dbReference type="EMBL" id="KAI3372256.1"/>
    </source>
</evidence>
<keyword evidence="2" id="KW-1185">Reference proteome</keyword>
<proteinExistence type="predicted"/>
<reference evidence="1" key="1">
    <citation type="submission" date="2022-04" db="EMBL/GenBank/DDBJ databases">
        <title>Jade perch genome.</title>
        <authorList>
            <person name="Chao B."/>
        </authorList>
    </citation>
    <scope>NUCLEOTIDE SEQUENCE</scope>
    <source>
        <strain evidence="1">CB-2022</strain>
    </source>
</reference>
<accession>A0ACB8WX03</accession>
<dbReference type="Proteomes" id="UP000831701">
    <property type="component" value="Chromosome 5"/>
</dbReference>
<gene>
    <name evidence="1" type="ORF">L3Q82_022767</name>
</gene>
<evidence type="ECO:0000313" key="2">
    <source>
        <dbReference type="Proteomes" id="UP000831701"/>
    </source>
</evidence>
<protein>
    <submittedName>
        <fullName evidence="1">Uncharacterized protein</fullName>
    </submittedName>
</protein>
<organism evidence="1 2">
    <name type="scientific">Scortum barcoo</name>
    <name type="common">barcoo grunter</name>
    <dbReference type="NCBI Taxonomy" id="214431"/>
    <lineage>
        <taxon>Eukaryota</taxon>
        <taxon>Metazoa</taxon>
        <taxon>Chordata</taxon>
        <taxon>Craniata</taxon>
        <taxon>Vertebrata</taxon>
        <taxon>Euteleostomi</taxon>
        <taxon>Actinopterygii</taxon>
        <taxon>Neopterygii</taxon>
        <taxon>Teleostei</taxon>
        <taxon>Neoteleostei</taxon>
        <taxon>Acanthomorphata</taxon>
        <taxon>Eupercaria</taxon>
        <taxon>Centrarchiformes</taxon>
        <taxon>Terapontoidei</taxon>
        <taxon>Terapontidae</taxon>
        <taxon>Scortum</taxon>
    </lineage>
</organism>
<name>A0ACB8WX03_9TELE</name>
<dbReference type="EMBL" id="CM041535">
    <property type="protein sequence ID" value="KAI3372256.1"/>
    <property type="molecule type" value="Genomic_DNA"/>
</dbReference>
<comment type="caution">
    <text evidence="1">The sequence shown here is derived from an EMBL/GenBank/DDBJ whole genome shotgun (WGS) entry which is preliminary data.</text>
</comment>